<name>A0AAV8XZI5_9CUCU</name>
<proteinExistence type="predicted"/>
<dbReference type="GO" id="GO:1902936">
    <property type="term" value="F:phosphatidylinositol bisphosphate binding"/>
    <property type="evidence" value="ECO:0007669"/>
    <property type="project" value="TreeGrafter"/>
</dbReference>
<gene>
    <name evidence="2" type="ORF">NQ318_011777</name>
</gene>
<evidence type="ECO:0000313" key="2">
    <source>
        <dbReference type="EMBL" id="KAJ8944519.1"/>
    </source>
</evidence>
<protein>
    <recommendedName>
        <fullName evidence="1">CRAL-TRIO domain-containing protein</fullName>
    </recommendedName>
</protein>
<dbReference type="Pfam" id="PF00650">
    <property type="entry name" value="CRAL_TRIO"/>
    <property type="match status" value="1"/>
</dbReference>
<dbReference type="PANTHER" id="PTHR10174:SF226">
    <property type="entry name" value="CLAVESIN-1-LIKE PROTEIN"/>
    <property type="match status" value="1"/>
</dbReference>
<dbReference type="Gene3D" id="3.40.525.10">
    <property type="entry name" value="CRAL-TRIO lipid binding domain"/>
    <property type="match status" value="1"/>
</dbReference>
<organism evidence="2 3">
    <name type="scientific">Aromia moschata</name>
    <dbReference type="NCBI Taxonomy" id="1265417"/>
    <lineage>
        <taxon>Eukaryota</taxon>
        <taxon>Metazoa</taxon>
        <taxon>Ecdysozoa</taxon>
        <taxon>Arthropoda</taxon>
        <taxon>Hexapoda</taxon>
        <taxon>Insecta</taxon>
        <taxon>Pterygota</taxon>
        <taxon>Neoptera</taxon>
        <taxon>Endopterygota</taxon>
        <taxon>Coleoptera</taxon>
        <taxon>Polyphaga</taxon>
        <taxon>Cucujiformia</taxon>
        <taxon>Chrysomeloidea</taxon>
        <taxon>Cerambycidae</taxon>
        <taxon>Cerambycinae</taxon>
        <taxon>Callichromatini</taxon>
        <taxon>Aromia</taxon>
    </lineage>
</organism>
<dbReference type="AlphaFoldDB" id="A0AAV8XZI5"/>
<dbReference type="CDD" id="cd00170">
    <property type="entry name" value="SEC14"/>
    <property type="match status" value="1"/>
</dbReference>
<sequence length="167" mass="19756">MIVIICLANIDVRTMEMLDVVGVDDVWIESLLLTNPQVAEKGLCVIFDIANYPWNMIKWFTPDRIKLSLKKMQSLPFKDYRFHFVNNATVIHAVIKIIWPFLPEHFKQMIKFHFDNRTSLFEHIDPKVLPLEYGGTNNLNYNELWSKLYDRNEEISSSFKLYRTVSI</sequence>
<reference evidence="2" key="1">
    <citation type="journal article" date="2023" name="Insect Mol. Biol.">
        <title>Genome sequencing provides insights into the evolution of gene families encoding plant cell wall-degrading enzymes in longhorned beetles.</title>
        <authorList>
            <person name="Shin N.R."/>
            <person name="Okamura Y."/>
            <person name="Kirsch R."/>
            <person name="Pauchet Y."/>
        </authorList>
    </citation>
    <scope>NUCLEOTIDE SEQUENCE</scope>
    <source>
        <strain evidence="2">AMC_N1</strain>
    </source>
</reference>
<comment type="caution">
    <text evidence="2">The sequence shown here is derived from an EMBL/GenBank/DDBJ whole genome shotgun (WGS) entry which is preliminary data.</text>
</comment>
<dbReference type="InterPro" id="IPR001251">
    <property type="entry name" value="CRAL-TRIO_dom"/>
</dbReference>
<keyword evidence="3" id="KW-1185">Reference proteome</keyword>
<accession>A0AAV8XZI5</accession>
<dbReference type="InterPro" id="IPR036865">
    <property type="entry name" value="CRAL-TRIO_dom_sf"/>
</dbReference>
<dbReference type="SUPFAM" id="SSF52087">
    <property type="entry name" value="CRAL/TRIO domain"/>
    <property type="match status" value="1"/>
</dbReference>
<dbReference type="GO" id="GO:0016020">
    <property type="term" value="C:membrane"/>
    <property type="evidence" value="ECO:0007669"/>
    <property type="project" value="TreeGrafter"/>
</dbReference>
<evidence type="ECO:0000259" key="1">
    <source>
        <dbReference type="PROSITE" id="PS50191"/>
    </source>
</evidence>
<feature type="domain" description="CRAL-TRIO" evidence="1">
    <location>
        <begin position="1"/>
        <end position="141"/>
    </location>
</feature>
<dbReference type="PROSITE" id="PS50191">
    <property type="entry name" value="CRAL_TRIO"/>
    <property type="match status" value="1"/>
</dbReference>
<evidence type="ECO:0000313" key="3">
    <source>
        <dbReference type="Proteomes" id="UP001162162"/>
    </source>
</evidence>
<dbReference type="EMBL" id="JAPWTK010000250">
    <property type="protein sequence ID" value="KAJ8944519.1"/>
    <property type="molecule type" value="Genomic_DNA"/>
</dbReference>
<dbReference type="Proteomes" id="UP001162162">
    <property type="component" value="Unassembled WGS sequence"/>
</dbReference>
<dbReference type="PANTHER" id="PTHR10174">
    <property type="entry name" value="ALPHA-TOCOPHEROL TRANSFER PROTEIN-RELATED"/>
    <property type="match status" value="1"/>
</dbReference>